<dbReference type="EMBL" id="NOXV01000257">
    <property type="protein sequence ID" value="OYQ37229.1"/>
    <property type="molecule type" value="Genomic_DNA"/>
</dbReference>
<keyword evidence="2" id="KW-1185">Reference proteome</keyword>
<name>A0A255Z717_9FLAO</name>
<proteinExistence type="predicted"/>
<dbReference type="RefSeq" id="WP_094414594.1">
    <property type="nucleotide sequence ID" value="NZ_NOXV01000257.1"/>
</dbReference>
<comment type="caution">
    <text evidence="1">The sequence shown here is derived from an EMBL/GenBank/DDBJ whole genome shotgun (WGS) entry which is preliminary data.</text>
</comment>
<dbReference type="Proteomes" id="UP000216605">
    <property type="component" value="Unassembled WGS sequence"/>
</dbReference>
<evidence type="ECO:0000313" key="1">
    <source>
        <dbReference type="EMBL" id="OYQ37229.1"/>
    </source>
</evidence>
<dbReference type="OrthoDB" id="1422790at2"/>
<gene>
    <name evidence="1" type="ORF">CHU92_08535</name>
</gene>
<reference evidence="1 2" key="1">
    <citation type="submission" date="2017-07" db="EMBL/GenBank/DDBJ databases">
        <title>Flavobacterium cyanobacteriorum sp. nov., isolated from cyanobacterial aggregates in a eutrophic lake.</title>
        <authorList>
            <person name="Cai H."/>
        </authorList>
    </citation>
    <scope>NUCLEOTIDE SEQUENCE [LARGE SCALE GENOMIC DNA]</scope>
    <source>
        <strain evidence="1 2">TH021</strain>
    </source>
</reference>
<evidence type="ECO:0000313" key="2">
    <source>
        <dbReference type="Proteomes" id="UP000216605"/>
    </source>
</evidence>
<accession>A0A255Z717</accession>
<sequence>MNFAIESYVKPIGFEPMEDKIAIVINNFTLTKNPDWPFRYSEPYIISMAIDQGGANNPAIDFSILPFPKVRKNNTVDFDGHGHLIYGPANPGEFVTYTILFMEDDNDMRNLGQAIEDIIKGEATNIGMKALLKASPTISNSALLLSRLSEIIASRIKKDNDDELYRRSGTLLRDVENPYGISQSFEGGNDFVKSRLTIVPLTKELRVNKDTKQISL</sequence>
<protein>
    <submittedName>
        <fullName evidence="1">Uncharacterized protein</fullName>
    </submittedName>
</protein>
<organism evidence="1 2">
    <name type="scientific">Flavobacterium cyanobacteriorum</name>
    <dbReference type="NCBI Taxonomy" id="2022802"/>
    <lineage>
        <taxon>Bacteria</taxon>
        <taxon>Pseudomonadati</taxon>
        <taxon>Bacteroidota</taxon>
        <taxon>Flavobacteriia</taxon>
        <taxon>Flavobacteriales</taxon>
        <taxon>Flavobacteriaceae</taxon>
        <taxon>Flavobacterium</taxon>
    </lineage>
</organism>
<dbReference type="AlphaFoldDB" id="A0A255Z717"/>